<dbReference type="Proteomes" id="UP000245207">
    <property type="component" value="Unassembled WGS sequence"/>
</dbReference>
<dbReference type="AlphaFoldDB" id="A0A2U1LUQ9"/>
<gene>
    <name evidence="2" type="ORF">CTI12_AA273430</name>
</gene>
<reference evidence="2 3" key="1">
    <citation type="journal article" date="2018" name="Mol. Plant">
        <title>The genome of Artemisia annua provides insight into the evolution of Asteraceae family and artemisinin biosynthesis.</title>
        <authorList>
            <person name="Shen Q."/>
            <person name="Zhang L."/>
            <person name="Liao Z."/>
            <person name="Wang S."/>
            <person name="Yan T."/>
            <person name="Shi P."/>
            <person name="Liu M."/>
            <person name="Fu X."/>
            <person name="Pan Q."/>
            <person name="Wang Y."/>
            <person name="Lv Z."/>
            <person name="Lu X."/>
            <person name="Zhang F."/>
            <person name="Jiang W."/>
            <person name="Ma Y."/>
            <person name="Chen M."/>
            <person name="Hao X."/>
            <person name="Li L."/>
            <person name="Tang Y."/>
            <person name="Lv G."/>
            <person name="Zhou Y."/>
            <person name="Sun X."/>
            <person name="Brodelius P.E."/>
            <person name="Rose J.K.C."/>
            <person name="Tang K."/>
        </authorList>
    </citation>
    <scope>NUCLEOTIDE SEQUENCE [LARGE SCALE GENOMIC DNA]</scope>
    <source>
        <strain evidence="3">cv. Huhao1</strain>
        <tissue evidence="2">Leaf</tissue>
    </source>
</reference>
<protein>
    <submittedName>
        <fullName evidence="2">Reverse transcriptase</fullName>
    </submittedName>
</protein>
<keyword evidence="2" id="KW-0695">RNA-directed DNA polymerase</keyword>
<dbReference type="STRING" id="35608.A0A2U1LUQ9"/>
<keyword evidence="1" id="KW-0472">Membrane</keyword>
<name>A0A2U1LUQ9_ARTAN</name>
<keyword evidence="2" id="KW-0548">Nucleotidyltransferase</keyword>
<dbReference type="EMBL" id="PKPP01007681">
    <property type="protein sequence ID" value="PWA52728.1"/>
    <property type="molecule type" value="Genomic_DNA"/>
</dbReference>
<keyword evidence="1" id="KW-0812">Transmembrane</keyword>
<feature type="transmembrane region" description="Helical" evidence="1">
    <location>
        <begin position="169"/>
        <end position="187"/>
    </location>
</feature>
<evidence type="ECO:0000313" key="2">
    <source>
        <dbReference type="EMBL" id="PWA52728.1"/>
    </source>
</evidence>
<proteinExistence type="predicted"/>
<sequence length="223" mass="25211">MWTTDEACEDTIRKSWDDSTGFQRNQILMLKNNNDEWIEDRDDLNDLIRNHFASIYSSSGARDFDDVLSTVQCAVTDNMNLSLEAPVTDAEITRAVKQLGAYKAPGEDGYPGLFFHKYWSFVGDSVCNAVRQFFISGVMLPSLNKTLVVLIPKIASPEKIGHFRSLVKVLAPLGYGIAFFMVVIFFFKELGGRSQVGKIYLFGRKSGFHTRKTFTSVIHVVRF</sequence>
<comment type="caution">
    <text evidence="2">The sequence shown here is derived from an EMBL/GenBank/DDBJ whole genome shotgun (WGS) entry which is preliminary data.</text>
</comment>
<keyword evidence="2" id="KW-0808">Transferase</keyword>
<dbReference type="GO" id="GO:0003964">
    <property type="term" value="F:RNA-directed DNA polymerase activity"/>
    <property type="evidence" value="ECO:0007669"/>
    <property type="project" value="UniProtKB-KW"/>
</dbReference>
<evidence type="ECO:0000313" key="3">
    <source>
        <dbReference type="Proteomes" id="UP000245207"/>
    </source>
</evidence>
<evidence type="ECO:0000256" key="1">
    <source>
        <dbReference type="SAM" id="Phobius"/>
    </source>
</evidence>
<keyword evidence="1" id="KW-1133">Transmembrane helix</keyword>
<accession>A0A2U1LUQ9</accession>
<organism evidence="2 3">
    <name type="scientific">Artemisia annua</name>
    <name type="common">Sweet wormwood</name>
    <dbReference type="NCBI Taxonomy" id="35608"/>
    <lineage>
        <taxon>Eukaryota</taxon>
        <taxon>Viridiplantae</taxon>
        <taxon>Streptophyta</taxon>
        <taxon>Embryophyta</taxon>
        <taxon>Tracheophyta</taxon>
        <taxon>Spermatophyta</taxon>
        <taxon>Magnoliopsida</taxon>
        <taxon>eudicotyledons</taxon>
        <taxon>Gunneridae</taxon>
        <taxon>Pentapetalae</taxon>
        <taxon>asterids</taxon>
        <taxon>campanulids</taxon>
        <taxon>Asterales</taxon>
        <taxon>Asteraceae</taxon>
        <taxon>Asteroideae</taxon>
        <taxon>Anthemideae</taxon>
        <taxon>Artemisiinae</taxon>
        <taxon>Artemisia</taxon>
    </lineage>
</organism>
<dbReference type="OrthoDB" id="1749959at2759"/>
<keyword evidence="3" id="KW-1185">Reference proteome</keyword>